<feature type="domain" description="RNA polymerase sigma factor 70 region 4 type 2" evidence="6">
    <location>
        <begin position="133"/>
        <end position="183"/>
    </location>
</feature>
<keyword evidence="3" id="KW-0731">Sigma factor</keyword>
<dbReference type="Pfam" id="PF04542">
    <property type="entry name" value="Sigma70_r2"/>
    <property type="match status" value="1"/>
</dbReference>
<feature type="domain" description="RNA polymerase sigma-70 region 2" evidence="5">
    <location>
        <begin position="38"/>
        <end position="102"/>
    </location>
</feature>
<organism evidence="7 8">
    <name type="scientific">Pleionea litopenaei</name>
    <dbReference type="NCBI Taxonomy" id="3070815"/>
    <lineage>
        <taxon>Bacteria</taxon>
        <taxon>Pseudomonadati</taxon>
        <taxon>Pseudomonadota</taxon>
        <taxon>Gammaproteobacteria</taxon>
        <taxon>Oceanospirillales</taxon>
        <taxon>Pleioneaceae</taxon>
        <taxon>Pleionea</taxon>
    </lineage>
</organism>
<evidence type="ECO:0000256" key="1">
    <source>
        <dbReference type="ARBA" id="ARBA00010641"/>
    </source>
</evidence>
<dbReference type="GO" id="GO:0003677">
    <property type="term" value="F:DNA binding"/>
    <property type="evidence" value="ECO:0007669"/>
    <property type="project" value="InterPro"/>
</dbReference>
<dbReference type="Gene3D" id="1.10.1740.10">
    <property type="match status" value="1"/>
</dbReference>
<dbReference type="CDD" id="cd06171">
    <property type="entry name" value="Sigma70_r4"/>
    <property type="match status" value="1"/>
</dbReference>
<dbReference type="GO" id="GO:0006352">
    <property type="term" value="P:DNA-templated transcription initiation"/>
    <property type="evidence" value="ECO:0007669"/>
    <property type="project" value="InterPro"/>
</dbReference>
<dbReference type="NCBIfam" id="TIGR02937">
    <property type="entry name" value="sigma70-ECF"/>
    <property type="match status" value="1"/>
</dbReference>
<evidence type="ECO:0000259" key="5">
    <source>
        <dbReference type="Pfam" id="PF04542"/>
    </source>
</evidence>
<evidence type="ECO:0000313" key="8">
    <source>
        <dbReference type="Proteomes" id="UP001239782"/>
    </source>
</evidence>
<evidence type="ECO:0000256" key="4">
    <source>
        <dbReference type="ARBA" id="ARBA00023163"/>
    </source>
</evidence>
<evidence type="ECO:0000256" key="2">
    <source>
        <dbReference type="ARBA" id="ARBA00023015"/>
    </source>
</evidence>
<dbReference type="InterPro" id="IPR013324">
    <property type="entry name" value="RNA_pol_sigma_r3/r4-like"/>
</dbReference>
<protein>
    <submittedName>
        <fullName evidence="7">Sigma-70 family RNA polymerase sigma factor</fullName>
    </submittedName>
</protein>
<dbReference type="SUPFAM" id="SSF88659">
    <property type="entry name" value="Sigma3 and sigma4 domains of RNA polymerase sigma factors"/>
    <property type="match status" value="1"/>
</dbReference>
<dbReference type="InterPro" id="IPR013325">
    <property type="entry name" value="RNA_pol_sigma_r2"/>
</dbReference>
<dbReference type="PANTHER" id="PTHR43133">
    <property type="entry name" value="RNA POLYMERASE ECF-TYPE SIGMA FACTO"/>
    <property type="match status" value="1"/>
</dbReference>
<sequence length="192" mass="21496">MGLAANSALHIEYIYFKTFWDSILLMNQQEQLFNDAWRSYKPAIARVVQSYEAIPALQEELQQDIAFAVWRSLPRFNHNSSLKTYILSIAHNRAISHVAKYAKEGPSSSTDDITLKGDDCPSANLEATRKQIKLMTGLQQLPIAQRQILGLALEGLSYDEISEVMGITVNNVGVRLNRAKKALKDAVDSLSE</sequence>
<dbReference type="InterPro" id="IPR036388">
    <property type="entry name" value="WH-like_DNA-bd_sf"/>
</dbReference>
<dbReference type="PANTHER" id="PTHR43133:SF45">
    <property type="entry name" value="RNA POLYMERASE ECF-TYPE SIGMA FACTOR"/>
    <property type="match status" value="1"/>
</dbReference>
<dbReference type="InterPro" id="IPR007627">
    <property type="entry name" value="RNA_pol_sigma70_r2"/>
</dbReference>
<dbReference type="InterPro" id="IPR039425">
    <property type="entry name" value="RNA_pol_sigma-70-like"/>
</dbReference>
<dbReference type="Gene3D" id="1.10.10.10">
    <property type="entry name" value="Winged helix-like DNA-binding domain superfamily/Winged helix DNA-binding domain"/>
    <property type="match status" value="1"/>
</dbReference>
<dbReference type="EMBL" id="CP133548">
    <property type="protein sequence ID" value="WMS86929.1"/>
    <property type="molecule type" value="Genomic_DNA"/>
</dbReference>
<evidence type="ECO:0000313" key="7">
    <source>
        <dbReference type="EMBL" id="WMS86929.1"/>
    </source>
</evidence>
<evidence type="ECO:0000256" key="3">
    <source>
        <dbReference type="ARBA" id="ARBA00023082"/>
    </source>
</evidence>
<name>A0AA51RT07_9GAMM</name>
<dbReference type="Pfam" id="PF08281">
    <property type="entry name" value="Sigma70_r4_2"/>
    <property type="match status" value="1"/>
</dbReference>
<keyword evidence="2" id="KW-0805">Transcription regulation</keyword>
<proteinExistence type="inferred from homology"/>
<dbReference type="KEGG" id="plei:Q9312_17065"/>
<evidence type="ECO:0000259" key="6">
    <source>
        <dbReference type="Pfam" id="PF08281"/>
    </source>
</evidence>
<keyword evidence="4" id="KW-0804">Transcription</keyword>
<dbReference type="InterPro" id="IPR014284">
    <property type="entry name" value="RNA_pol_sigma-70_dom"/>
</dbReference>
<dbReference type="RefSeq" id="WP_309202065.1">
    <property type="nucleotide sequence ID" value="NZ_CP133548.1"/>
</dbReference>
<dbReference type="GO" id="GO:0016987">
    <property type="term" value="F:sigma factor activity"/>
    <property type="evidence" value="ECO:0007669"/>
    <property type="project" value="UniProtKB-KW"/>
</dbReference>
<keyword evidence="8" id="KW-1185">Reference proteome</keyword>
<dbReference type="Proteomes" id="UP001239782">
    <property type="component" value="Chromosome"/>
</dbReference>
<dbReference type="SUPFAM" id="SSF88946">
    <property type="entry name" value="Sigma2 domain of RNA polymerase sigma factors"/>
    <property type="match status" value="1"/>
</dbReference>
<gene>
    <name evidence="7" type="ORF">Q9312_17065</name>
</gene>
<reference evidence="7 8" key="1">
    <citation type="submission" date="2023-08" db="EMBL/GenBank/DDBJ databases">
        <title>Pleionea litopenaei sp. nov., isolated from stomach of juvenile Litopenaeus vannamei.</title>
        <authorList>
            <person name="Rho A.M."/>
            <person name="Hwang C.Y."/>
        </authorList>
    </citation>
    <scope>NUCLEOTIDE SEQUENCE [LARGE SCALE GENOMIC DNA]</scope>
    <source>
        <strain evidence="7 8">HL-JVS1</strain>
    </source>
</reference>
<comment type="similarity">
    <text evidence="1">Belongs to the sigma-70 factor family. ECF subfamily.</text>
</comment>
<accession>A0AA51RT07</accession>
<dbReference type="AlphaFoldDB" id="A0AA51RT07"/>
<dbReference type="InterPro" id="IPR013249">
    <property type="entry name" value="RNA_pol_sigma70_r4_t2"/>
</dbReference>